<dbReference type="Proteomes" id="UP001432322">
    <property type="component" value="Unassembled WGS sequence"/>
</dbReference>
<name>A0AAV5WZ01_9BILA</name>
<dbReference type="EMBL" id="BTSY01000007">
    <property type="protein sequence ID" value="GMT35473.1"/>
    <property type="molecule type" value="Genomic_DNA"/>
</dbReference>
<sequence length="75" mass="8679">VASNKIRLLIAVDSGQILLRTCDNFDLSGEYKWSEEMLWTRPDEKILNISLHCTFGVARGYTVLTRNKIEFFNLN</sequence>
<reference evidence="1" key="1">
    <citation type="submission" date="2023-10" db="EMBL/GenBank/DDBJ databases">
        <title>Genome assembly of Pristionchus species.</title>
        <authorList>
            <person name="Yoshida K."/>
            <person name="Sommer R.J."/>
        </authorList>
    </citation>
    <scope>NUCLEOTIDE SEQUENCE</scope>
    <source>
        <strain evidence="1">RS5133</strain>
    </source>
</reference>
<evidence type="ECO:0000313" key="1">
    <source>
        <dbReference type="EMBL" id="GMT35473.1"/>
    </source>
</evidence>
<protein>
    <submittedName>
        <fullName evidence="1">Uncharacterized protein</fullName>
    </submittedName>
</protein>
<dbReference type="AlphaFoldDB" id="A0AAV5WZ01"/>
<keyword evidence="2" id="KW-1185">Reference proteome</keyword>
<evidence type="ECO:0000313" key="2">
    <source>
        <dbReference type="Proteomes" id="UP001432322"/>
    </source>
</evidence>
<feature type="non-terminal residue" evidence="1">
    <location>
        <position position="1"/>
    </location>
</feature>
<organism evidence="1 2">
    <name type="scientific">Pristionchus fissidentatus</name>
    <dbReference type="NCBI Taxonomy" id="1538716"/>
    <lineage>
        <taxon>Eukaryota</taxon>
        <taxon>Metazoa</taxon>
        <taxon>Ecdysozoa</taxon>
        <taxon>Nematoda</taxon>
        <taxon>Chromadorea</taxon>
        <taxon>Rhabditida</taxon>
        <taxon>Rhabditina</taxon>
        <taxon>Diplogasteromorpha</taxon>
        <taxon>Diplogasteroidea</taxon>
        <taxon>Neodiplogasteridae</taxon>
        <taxon>Pristionchus</taxon>
    </lineage>
</organism>
<comment type="caution">
    <text evidence="1">The sequence shown here is derived from an EMBL/GenBank/DDBJ whole genome shotgun (WGS) entry which is preliminary data.</text>
</comment>
<gene>
    <name evidence="1" type="ORF">PFISCL1PPCAC_26770</name>
</gene>
<proteinExistence type="predicted"/>
<accession>A0AAV5WZ01</accession>